<dbReference type="RefSeq" id="WP_242166410.1">
    <property type="nucleotide sequence ID" value="NZ_JAJMLW010000004.1"/>
</dbReference>
<evidence type="ECO:0000313" key="2">
    <source>
        <dbReference type="EMBL" id="MCI2242857.1"/>
    </source>
</evidence>
<keyword evidence="3" id="KW-1185">Reference proteome</keyword>
<evidence type="ECO:0000313" key="3">
    <source>
        <dbReference type="Proteomes" id="UP001430755"/>
    </source>
</evidence>
<accession>A0ABS9WKA9</accession>
<name>A0ABS9WKA9_9ACTN</name>
<keyword evidence="1" id="KW-1133">Transmembrane helix</keyword>
<comment type="caution">
    <text evidence="2">The sequence shown here is derived from an EMBL/GenBank/DDBJ whole genome shotgun (WGS) entry which is preliminary data.</text>
</comment>
<keyword evidence="1" id="KW-0472">Membrane</keyword>
<feature type="transmembrane region" description="Helical" evidence="1">
    <location>
        <begin position="6"/>
        <end position="26"/>
    </location>
</feature>
<sequence length="50" mass="5565">MVTTHALSILILLLTVAFLILLASHVHHDLMLRQLRARLDELEPAPAPAE</sequence>
<evidence type="ECO:0000256" key="1">
    <source>
        <dbReference type="SAM" id="Phobius"/>
    </source>
</evidence>
<proteinExistence type="predicted"/>
<dbReference type="EMBL" id="JAJMLW010000004">
    <property type="protein sequence ID" value="MCI2242857.1"/>
    <property type="molecule type" value="Genomic_DNA"/>
</dbReference>
<keyword evidence="1" id="KW-0812">Transmembrane</keyword>
<organism evidence="2 3">
    <name type="scientific">Adlercreutzia faecimuris</name>
    <dbReference type="NCBI Taxonomy" id="2897341"/>
    <lineage>
        <taxon>Bacteria</taxon>
        <taxon>Bacillati</taxon>
        <taxon>Actinomycetota</taxon>
        <taxon>Coriobacteriia</taxon>
        <taxon>Eggerthellales</taxon>
        <taxon>Eggerthellaceae</taxon>
        <taxon>Adlercreutzia</taxon>
    </lineage>
</organism>
<protein>
    <submittedName>
        <fullName evidence="2">Uncharacterized protein</fullName>
    </submittedName>
</protein>
<dbReference type="Proteomes" id="UP001430755">
    <property type="component" value="Unassembled WGS sequence"/>
</dbReference>
<gene>
    <name evidence="2" type="ORF">LPT13_10920</name>
</gene>
<reference evidence="2" key="1">
    <citation type="submission" date="2021-11" db="EMBL/GenBank/DDBJ databases">
        <title>A Novel Adlercreutzia Species, isolated from a Allomyrina dichotoma larva feces.</title>
        <authorList>
            <person name="Suh M.K."/>
        </authorList>
    </citation>
    <scope>NUCLEOTIDE SEQUENCE</scope>
    <source>
        <strain evidence="2">JBNU-10</strain>
    </source>
</reference>